<dbReference type="Proteomes" id="UP001597512">
    <property type="component" value="Unassembled WGS sequence"/>
</dbReference>
<protein>
    <submittedName>
        <fullName evidence="3">PG0870-related protein</fullName>
    </submittedName>
</protein>
<organism evidence="3 4">
    <name type="scientific">Spirosoma flavum</name>
    <dbReference type="NCBI Taxonomy" id="2048557"/>
    <lineage>
        <taxon>Bacteria</taxon>
        <taxon>Pseudomonadati</taxon>
        <taxon>Bacteroidota</taxon>
        <taxon>Cytophagia</taxon>
        <taxon>Cytophagales</taxon>
        <taxon>Cytophagaceae</taxon>
        <taxon>Spirosoma</taxon>
    </lineage>
</organism>
<reference evidence="4" key="1">
    <citation type="journal article" date="2019" name="Int. J. Syst. Evol. Microbiol.">
        <title>The Global Catalogue of Microorganisms (GCM) 10K type strain sequencing project: providing services to taxonomists for standard genome sequencing and annotation.</title>
        <authorList>
            <consortium name="The Broad Institute Genomics Platform"/>
            <consortium name="The Broad Institute Genome Sequencing Center for Infectious Disease"/>
            <person name="Wu L."/>
            <person name="Ma J."/>
        </authorList>
    </citation>
    <scope>NUCLEOTIDE SEQUENCE [LARGE SCALE GENOMIC DNA]</scope>
    <source>
        <strain evidence="4">KCTC 52490</strain>
    </source>
</reference>
<evidence type="ECO:0000256" key="1">
    <source>
        <dbReference type="SAM" id="MobiDB-lite"/>
    </source>
</evidence>
<evidence type="ECO:0000313" key="4">
    <source>
        <dbReference type="Proteomes" id="UP001597512"/>
    </source>
</evidence>
<keyword evidence="4" id="KW-1185">Reference proteome</keyword>
<dbReference type="NCBIfam" id="NF040506">
    <property type="entry name" value="PG0870_Nterm"/>
    <property type="match status" value="1"/>
</dbReference>
<evidence type="ECO:0000259" key="2">
    <source>
        <dbReference type="Pfam" id="PF21957"/>
    </source>
</evidence>
<gene>
    <name evidence="3" type="ORF">ACFS25_27880</name>
</gene>
<accession>A0ABW6AT92</accession>
<dbReference type="RefSeq" id="WP_381507885.1">
    <property type="nucleotide sequence ID" value="NZ_JBHUOM010000042.1"/>
</dbReference>
<dbReference type="EMBL" id="JBHUOM010000042">
    <property type="protein sequence ID" value="MFD2937623.1"/>
    <property type="molecule type" value="Genomic_DNA"/>
</dbReference>
<feature type="domain" description="Zinc beta-ribbon finger putative" evidence="2">
    <location>
        <begin position="32"/>
        <end position="69"/>
    </location>
</feature>
<comment type="caution">
    <text evidence="3">The sequence shown here is derived from an EMBL/GenBank/DDBJ whole genome shotgun (WGS) entry which is preliminary data.</text>
</comment>
<name>A0ABW6AT92_9BACT</name>
<sequence>MAKKAVGNLVGNKSIILPPCRPTRSAISGPKHRKTLSRYVDTQTGEPLPGKYGRCDQESNCGYHLKPYYKGEVFYPS</sequence>
<dbReference type="Pfam" id="PF21957">
    <property type="entry name" value="Zn_ribbon_16"/>
    <property type="match status" value="1"/>
</dbReference>
<dbReference type="InterPro" id="IPR047731">
    <property type="entry name" value="Zinc_ribbon_put"/>
</dbReference>
<evidence type="ECO:0000313" key="3">
    <source>
        <dbReference type="EMBL" id="MFD2937623.1"/>
    </source>
</evidence>
<proteinExistence type="predicted"/>
<feature type="region of interest" description="Disordered" evidence="1">
    <location>
        <begin position="21"/>
        <end position="51"/>
    </location>
</feature>